<feature type="compositionally biased region" description="Acidic residues" evidence="13">
    <location>
        <begin position="481"/>
        <end position="491"/>
    </location>
</feature>
<feature type="compositionally biased region" description="Basic and acidic residues" evidence="13">
    <location>
        <begin position="923"/>
        <end position="945"/>
    </location>
</feature>
<dbReference type="InterPro" id="IPR043640">
    <property type="entry name" value="AF4/FMR2_CHD"/>
</dbReference>
<evidence type="ECO:0000256" key="7">
    <source>
        <dbReference type="ARBA" id="ARBA00023015"/>
    </source>
</evidence>
<feature type="compositionally biased region" description="Low complexity" evidence="13">
    <location>
        <begin position="350"/>
        <end position="361"/>
    </location>
</feature>
<evidence type="ECO:0000256" key="11">
    <source>
        <dbReference type="ARBA" id="ARBA00024653"/>
    </source>
</evidence>
<gene>
    <name evidence="15" type="ORF">LOTGIDRAFT_228539</name>
</gene>
<feature type="compositionally biased region" description="Low complexity" evidence="13">
    <location>
        <begin position="1192"/>
        <end position="1205"/>
    </location>
</feature>
<feature type="compositionally biased region" description="Basic and acidic residues" evidence="13">
    <location>
        <begin position="492"/>
        <end position="517"/>
    </location>
</feature>
<reference evidence="15 16" key="1">
    <citation type="journal article" date="2013" name="Nature">
        <title>Insights into bilaterian evolution from three spiralian genomes.</title>
        <authorList>
            <person name="Simakov O."/>
            <person name="Marletaz F."/>
            <person name="Cho S.J."/>
            <person name="Edsinger-Gonzales E."/>
            <person name="Havlak P."/>
            <person name="Hellsten U."/>
            <person name="Kuo D.H."/>
            <person name="Larsson T."/>
            <person name="Lv J."/>
            <person name="Arendt D."/>
            <person name="Savage R."/>
            <person name="Osoegawa K."/>
            <person name="de Jong P."/>
            <person name="Grimwood J."/>
            <person name="Chapman J.A."/>
            <person name="Shapiro H."/>
            <person name="Aerts A."/>
            <person name="Otillar R.P."/>
            <person name="Terry A.Y."/>
            <person name="Boore J.L."/>
            <person name="Grigoriev I.V."/>
            <person name="Lindberg D.R."/>
            <person name="Seaver E.C."/>
            <person name="Weisblat D.A."/>
            <person name="Putnam N.H."/>
            <person name="Rokhsar D.S."/>
        </authorList>
    </citation>
    <scope>NUCLEOTIDE SEQUENCE [LARGE SCALE GENOMIC DNA]</scope>
</reference>
<feature type="compositionally biased region" description="Polar residues" evidence="13">
    <location>
        <begin position="518"/>
        <end position="531"/>
    </location>
</feature>
<feature type="compositionally biased region" description="Low complexity" evidence="13">
    <location>
        <begin position="1077"/>
        <end position="1104"/>
    </location>
</feature>
<protein>
    <recommendedName>
        <fullName evidence="3">AF4/FMR2 family member lilli</fullName>
    </recommendedName>
    <alternativeName>
        <fullName evidence="12">Protein lilliputian</fullName>
    </alternativeName>
</protein>
<feature type="region of interest" description="Disordered" evidence="13">
    <location>
        <begin position="333"/>
        <end position="429"/>
    </location>
</feature>
<feature type="compositionally biased region" description="Basic and acidic residues" evidence="13">
    <location>
        <begin position="48"/>
        <end position="61"/>
    </location>
</feature>
<dbReference type="PANTHER" id="PTHR10528:SF17">
    <property type="entry name" value="AF4_FMR2 FAMILY MEMBER LILLI"/>
    <property type="match status" value="1"/>
</dbReference>
<feature type="region of interest" description="Disordered" evidence="13">
    <location>
        <begin position="819"/>
        <end position="900"/>
    </location>
</feature>
<name>V3ZQR7_LOTGI</name>
<dbReference type="GeneID" id="20247690"/>
<dbReference type="Pfam" id="PF18876">
    <property type="entry name" value="AFF4_CHD"/>
    <property type="match status" value="1"/>
</dbReference>
<dbReference type="PANTHER" id="PTHR10528">
    <property type="entry name" value="AF4/FMR2 FAMILY MEMBER"/>
    <property type="match status" value="1"/>
</dbReference>
<keyword evidence="5" id="KW-0597">Phosphoprotein</keyword>
<feature type="region of interest" description="Disordered" evidence="13">
    <location>
        <begin position="442"/>
        <end position="806"/>
    </location>
</feature>
<dbReference type="GO" id="GO:0032783">
    <property type="term" value="C:super elongation complex"/>
    <property type="evidence" value="ECO:0007669"/>
    <property type="project" value="TreeGrafter"/>
</dbReference>
<keyword evidence="10" id="KW-0539">Nucleus</keyword>
<dbReference type="KEGG" id="lgi:LOTGIDRAFT_228539"/>
<evidence type="ECO:0000259" key="14">
    <source>
        <dbReference type="Pfam" id="PF18876"/>
    </source>
</evidence>
<feature type="region of interest" description="Disordered" evidence="13">
    <location>
        <begin position="923"/>
        <end position="974"/>
    </location>
</feature>
<dbReference type="Gene3D" id="6.10.250.2670">
    <property type="match status" value="1"/>
</dbReference>
<dbReference type="GO" id="GO:0010468">
    <property type="term" value="P:regulation of gene expression"/>
    <property type="evidence" value="ECO:0007669"/>
    <property type="project" value="InterPro"/>
</dbReference>
<organism evidence="15 16">
    <name type="scientific">Lottia gigantea</name>
    <name type="common">Giant owl limpet</name>
    <dbReference type="NCBI Taxonomy" id="225164"/>
    <lineage>
        <taxon>Eukaryota</taxon>
        <taxon>Metazoa</taxon>
        <taxon>Spiralia</taxon>
        <taxon>Lophotrochozoa</taxon>
        <taxon>Mollusca</taxon>
        <taxon>Gastropoda</taxon>
        <taxon>Patellogastropoda</taxon>
        <taxon>Lottioidea</taxon>
        <taxon>Lottiidae</taxon>
        <taxon>Lottia</taxon>
    </lineage>
</organism>
<dbReference type="HOGENOM" id="CLU_249701_0_0_1"/>
<feature type="compositionally biased region" description="Low complexity" evidence="13">
    <location>
        <begin position="175"/>
        <end position="184"/>
    </location>
</feature>
<dbReference type="OrthoDB" id="6382204at2759"/>
<feature type="compositionally biased region" description="Polar residues" evidence="13">
    <location>
        <begin position="1369"/>
        <end position="1378"/>
    </location>
</feature>
<feature type="compositionally biased region" description="Basic and acidic residues" evidence="13">
    <location>
        <begin position="1147"/>
        <end position="1163"/>
    </location>
</feature>
<feature type="compositionally biased region" description="Basic and acidic residues" evidence="13">
    <location>
        <begin position="1116"/>
        <end position="1128"/>
    </location>
</feature>
<evidence type="ECO:0000256" key="6">
    <source>
        <dbReference type="ARBA" id="ARBA00022788"/>
    </source>
</evidence>
<evidence type="ECO:0000256" key="9">
    <source>
        <dbReference type="ARBA" id="ARBA00023163"/>
    </source>
</evidence>
<sequence>MIFVKIIQMCLHLDNLLFTGYTLDLTNIPNKQFKICAVFDSFSSHGSSKKEKEKARFEAQKQRARQVQQKPDIITPSFPLFGAPKKVDTPDESSQKIQRVLGKYNEVRPFENTGPIIGVSPSTPSTPVTADPKHGFFSSGSHQRVNGQHKQSDSSGRKPDPNRSFNIPNAHSSSRESASSNTRKSLPHFQSTSSHPSHDKSKSRSPVKVHPFSHSSPAKPANPRPSVSPVTTCTQKPKKLSLDSYRAALDASNNKSSSLNTSTISQDSKSPTDHQQSTHKSMKPSGKGPMSPPNGIVSENARSGVRPPKLVIPDTQSKNADILDEIFNEMTIQPPLTGIHTPRKTEDKFPFPTTTAPVTTHKTSKVDDVPLPSISTAETEVKDDKPTVTTSVTKSPPIPHATVEAKPKPDLAERRGGTTAMKPSNINRVLDRLSHWISRLKKKTLAARCRPRTPPSSSSDSSSSGSESGSDSDSNNSGSDSDSDDDEDEKEEKEKEEKEKDESKEKEEIKKDLDKSVDSTSSTESQPNQPKWSLVQFINKPKTSPLSNTSTGSKPSGGSKIDEENSAMLDDLVTSKSLKDIGPSSTLPFDIPISSDSDDDVTLPGCDADRLQNGENSESEICHRISCSPSALSSSSSDSDTCDVSMSKPTGKHPVKRQRQSSSIKSTNDKVKKDGKSLKKSHSSVNNLKSTESKHKEERKRKLTSTKRKKILSREIIDSDSDIDVDVVSVTPDTKHTAPMSSNLSDHNQNDKLSITKQLFSSPKNSHDSSDSKLNNSQSSSGKPSKLGRHKDDVEHKKHLYKKNHKDNVKKIIPDCYKSSDEDESTDCAQDVEEIFESTEDFRPPSLHSPLPSYPFGPCKNMTSPSTDNKSLALQELSIKSLPSQKSTKSPISKHDIKNQIVPSKTDESVVVKINLSLIKNLKKEPVKKSEPEPIKKLTKDKKEPSVNVDVKSSESSSGKENVKKLKKVSESVDDCVSVKKEIVTNVVKASPVKVTKKESDSVKQSTIVKLESETVSKKSSKLSESMLLKEEVKKDKDSTSSKKESKEPRTKETKASKRKSESSLSNDNSAKKHKSSSSTSTSSKTSSSSSSHSTSNSKKSSSNPTENGIDIDTEDEKRPHSRSERRNSTSSTSSRHSNKSNQSKKPKLESKSSKESSSDKTKKSSTPVHQNGIESNNHHIPFSKYSDSRVPSSPAKSLSSSSKPQIRLDEHSVDHYLSKGKELKHKADPLRDKQPLQSYYTYTEAVLAYIQGAYSMEQKKTEPQRVFTLYNETLHLLKWFTSNIKLDSAAHDKKLSGLIYRIQSILYLKMYYLKKNEGLKFKKIIESHEQSKVTKAPHAPSPHQGWNRSTGIPSPMSPTPSPAGSIGSVGSQGSCELSANKPNGTASSIAATANSTPMASPGSVSIPQRIHSVTQQYITISGYLVNARELWDKAEIIAKECHSFFDCLNKQASPLIYTPNSSPQLVHYVQKGLQCLKDT</sequence>
<evidence type="ECO:0000313" key="16">
    <source>
        <dbReference type="Proteomes" id="UP000030746"/>
    </source>
</evidence>
<feature type="region of interest" description="Disordered" evidence="13">
    <location>
        <begin position="110"/>
        <end position="317"/>
    </location>
</feature>
<feature type="compositionally biased region" description="Polar residues" evidence="13">
    <location>
        <begin position="138"/>
        <end position="149"/>
    </location>
</feature>
<evidence type="ECO:0000313" key="15">
    <source>
        <dbReference type="EMBL" id="ESO93763.1"/>
    </source>
</evidence>
<dbReference type="RefSeq" id="XP_009055390.1">
    <property type="nucleotide sequence ID" value="XM_009057142.1"/>
</dbReference>
<feature type="compositionally biased region" description="Basic and acidic residues" evidence="13">
    <location>
        <begin position="667"/>
        <end position="677"/>
    </location>
</feature>
<comment type="subcellular location">
    <subcellularLocation>
        <location evidence="1">Nucleus</location>
    </subcellularLocation>
</comment>
<feature type="compositionally biased region" description="Basic and acidic residues" evidence="13">
    <location>
        <begin position="961"/>
        <end position="974"/>
    </location>
</feature>
<dbReference type="EMBL" id="KB201890">
    <property type="protein sequence ID" value="ESO93763.1"/>
    <property type="molecule type" value="Genomic_DNA"/>
</dbReference>
<feature type="compositionally biased region" description="Low complexity" evidence="13">
    <location>
        <begin position="252"/>
        <end position="268"/>
    </location>
</feature>
<feature type="compositionally biased region" description="Polar residues" evidence="13">
    <location>
        <begin position="739"/>
        <end position="760"/>
    </location>
</feature>
<feature type="compositionally biased region" description="Polar residues" evidence="13">
    <location>
        <begin position="861"/>
        <end position="872"/>
    </location>
</feature>
<comment type="function">
    <text evidence="11">Has a role in transcriptional regulation. Acts in parallel with the Ras/MAPK and the PI3K/PKB pathways in the control of cell identity and cellular growth. Essential for regulation of the cytoskeleton and cell growth but not for cell proliferation or growth rate. Required specifically for the microtubule-based basal transport of lipid droplets. Plays a partially redundant function downstream of Raf in cell fate specification in the developing eye. Pair-rule protein that regulates embryonic cellularization, gastrulation and segmentation.</text>
</comment>
<evidence type="ECO:0000256" key="2">
    <source>
        <dbReference type="ARBA" id="ARBA00007354"/>
    </source>
</evidence>
<keyword evidence="9" id="KW-0804">Transcription</keyword>
<keyword evidence="7" id="KW-0805">Transcription regulation</keyword>
<feature type="compositionally biased region" description="Basic residues" evidence="13">
    <location>
        <begin position="697"/>
        <end position="711"/>
    </location>
</feature>
<feature type="compositionally biased region" description="Low complexity" evidence="13">
    <location>
        <begin position="772"/>
        <end position="781"/>
    </location>
</feature>
<feature type="compositionally biased region" description="Basic residues" evidence="13">
    <location>
        <begin position="1137"/>
        <end position="1146"/>
    </location>
</feature>
<feature type="region of interest" description="Disordered" evidence="13">
    <location>
        <begin position="1334"/>
        <end position="1378"/>
    </location>
</feature>
<dbReference type="GO" id="GO:0007366">
    <property type="term" value="P:periodic partitioning by pair rule gene"/>
    <property type="evidence" value="ECO:0007669"/>
    <property type="project" value="UniProtKB-KW"/>
</dbReference>
<dbReference type="STRING" id="225164.V3ZQR7"/>
<evidence type="ECO:0000256" key="10">
    <source>
        <dbReference type="ARBA" id="ARBA00023242"/>
    </source>
</evidence>
<evidence type="ECO:0000256" key="1">
    <source>
        <dbReference type="ARBA" id="ARBA00004123"/>
    </source>
</evidence>
<feature type="compositionally biased region" description="Acidic residues" evidence="13">
    <location>
        <begin position="821"/>
        <end position="839"/>
    </location>
</feature>
<feature type="compositionally biased region" description="Low complexity" evidence="13">
    <location>
        <begin position="547"/>
        <end position="559"/>
    </location>
</feature>
<feature type="domain" description="AF4/FMR2 C-terminal homology" evidence="14">
    <location>
        <begin position="1200"/>
        <end position="1478"/>
    </location>
</feature>
<keyword evidence="16" id="KW-1185">Reference proteome</keyword>
<dbReference type="Pfam" id="PF05110">
    <property type="entry name" value="AF-4"/>
    <property type="match status" value="1"/>
</dbReference>
<keyword evidence="4" id="KW-0217">Developmental protein</keyword>
<proteinExistence type="inferred from homology"/>
<feature type="compositionally biased region" description="Basic and acidic residues" evidence="13">
    <location>
        <begin position="1028"/>
        <end position="1062"/>
    </location>
</feature>
<feature type="compositionally biased region" description="Low complexity" evidence="13">
    <location>
        <begin position="626"/>
        <end position="647"/>
    </location>
</feature>
<feature type="compositionally biased region" description="Basic residues" evidence="13">
    <location>
        <begin position="442"/>
        <end position="451"/>
    </location>
</feature>
<dbReference type="Proteomes" id="UP000030746">
    <property type="component" value="Unassembled WGS sequence"/>
</dbReference>
<feature type="region of interest" description="Disordered" evidence="13">
    <location>
        <begin position="989"/>
        <end position="1210"/>
    </location>
</feature>
<dbReference type="CTD" id="20247690"/>
<feature type="region of interest" description="Disordered" evidence="13">
    <location>
        <begin position="44"/>
        <end position="96"/>
    </location>
</feature>
<dbReference type="GO" id="GO:0003677">
    <property type="term" value="F:DNA binding"/>
    <property type="evidence" value="ECO:0007669"/>
    <property type="project" value="UniProtKB-KW"/>
</dbReference>
<feature type="compositionally biased region" description="Polar residues" evidence="13">
    <location>
        <begin position="881"/>
        <end position="891"/>
    </location>
</feature>
<keyword evidence="8" id="KW-0238">DNA-binding</keyword>
<dbReference type="InterPro" id="IPR007797">
    <property type="entry name" value="AF4/FMR2"/>
</dbReference>
<dbReference type="OMA" id="HTREPQK"/>
<accession>V3ZQR7</accession>
<evidence type="ECO:0000256" key="8">
    <source>
        <dbReference type="ARBA" id="ARBA00023125"/>
    </source>
</evidence>
<evidence type="ECO:0000256" key="12">
    <source>
        <dbReference type="ARBA" id="ARBA00032149"/>
    </source>
</evidence>
<evidence type="ECO:0000256" key="4">
    <source>
        <dbReference type="ARBA" id="ARBA00022473"/>
    </source>
</evidence>
<feature type="compositionally biased region" description="Low complexity" evidence="13">
    <location>
        <begin position="456"/>
        <end position="480"/>
    </location>
</feature>
<evidence type="ECO:0000256" key="5">
    <source>
        <dbReference type="ARBA" id="ARBA00022553"/>
    </source>
</evidence>
<evidence type="ECO:0000256" key="13">
    <source>
        <dbReference type="SAM" id="MobiDB-lite"/>
    </source>
</evidence>
<evidence type="ECO:0000256" key="3">
    <source>
        <dbReference type="ARBA" id="ARBA00021888"/>
    </source>
</evidence>
<feature type="compositionally biased region" description="Basic and acidic residues" evidence="13">
    <location>
        <begin position="150"/>
        <end position="161"/>
    </location>
</feature>
<feature type="compositionally biased region" description="Basic and acidic residues" evidence="13">
    <location>
        <begin position="403"/>
        <end position="416"/>
    </location>
</feature>
<keyword evidence="6" id="KW-0562">Pair-rule protein</keyword>
<feature type="compositionally biased region" description="Basic residues" evidence="13">
    <location>
        <begin position="650"/>
        <end position="659"/>
    </location>
</feature>
<comment type="similarity">
    <text evidence="2">Belongs to the AF4 family.</text>
</comment>